<dbReference type="InterPro" id="IPR002052">
    <property type="entry name" value="DNA_methylase_N6_adenine_CS"/>
</dbReference>
<gene>
    <name evidence="5" type="ORF">vBKpnSCarvaje_0062</name>
</gene>
<dbReference type="GO" id="GO:0003677">
    <property type="term" value="F:DNA binding"/>
    <property type="evidence" value="ECO:0007669"/>
    <property type="project" value="InterPro"/>
</dbReference>
<feature type="domain" description="DNA methylase N-4/N-6" evidence="4">
    <location>
        <begin position="23"/>
        <end position="249"/>
    </location>
</feature>
<evidence type="ECO:0000313" key="6">
    <source>
        <dbReference type="Proteomes" id="UP000829649"/>
    </source>
</evidence>
<dbReference type="GO" id="GO:0032259">
    <property type="term" value="P:methylation"/>
    <property type="evidence" value="ECO:0007669"/>
    <property type="project" value="UniProtKB-KW"/>
</dbReference>
<evidence type="ECO:0000256" key="2">
    <source>
        <dbReference type="ARBA" id="ARBA00022603"/>
    </source>
</evidence>
<evidence type="ECO:0000256" key="1">
    <source>
        <dbReference type="ARBA" id="ARBA00006594"/>
    </source>
</evidence>
<dbReference type="PROSITE" id="PS00092">
    <property type="entry name" value="N6_MTASE"/>
    <property type="match status" value="1"/>
</dbReference>
<dbReference type="EC" id="2.1.1.72" evidence="5"/>
<reference evidence="5" key="1">
    <citation type="submission" date="2021-11" db="EMBL/GenBank/DDBJ databases">
        <authorList>
            <person name="Sousa J."/>
            <person name="Sillankorva S."/>
            <person name="Faustino A."/>
            <person name="Carvalho C."/>
        </authorList>
    </citation>
    <scope>NUCLEOTIDE SEQUENCE</scope>
</reference>
<accession>A0AAE8Z4I5</accession>
<dbReference type="GO" id="GO:0008170">
    <property type="term" value="F:N-methyltransferase activity"/>
    <property type="evidence" value="ECO:0007669"/>
    <property type="project" value="InterPro"/>
</dbReference>
<keyword evidence="6" id="KW-1185">Reference proteome</keyword>
<dbReference type="InterPro" id="IPR029063">
    <property type="entry name" value="SAM-dependent_MTases_sf"/>
</dbReference>
<name>A0AAE8Z4I5_9CAUD</name>
<protein>
    <submittedName>
        <fullName evidence="5">DNA adenine-specific methyltransferase</fullName>
        <ecNumber evidence="5">2.1.1.72</ecNumber>
    </submittedName>
</protein>
<proteinExistence type="inferred from homology"/>
<dbReference type="SUPFAM" id="SSF53335">
    <property type="entry name" value="S-adenosyl-L-methionine-dependent methyltransferases"/>
    <property type="match status" value="1"/>
</dbReference>
<reference evidence="5" key="2">
    <citation type="journal article" date="2022" name="Curr. Genet.">
        <title>Suggestion for a new bacteriophage genus for the Klebsiella pneumoniae phage vB_KpnS-Carvaje.</title>
        <authorList>
            <person name="Sousa J.C."/>
            <person name="Sillankorva S."/>
            <person name="Faustino A."/>
            <person name="Carvalho C.M."/>
        </authorList>
    </citation>
    <scope>NUCLEOTIDE SEQUENCE</scope>
</reference>
<dbReference type="InterPro" id="IPR001091">
    <property type="entry name" value="RM_Methyltransferase"/>
</dbReference>
<evidence type="ECO:0000313" key="5">
    <source>
        <dbReference type="EMBL" id="UJQ44026.1"/>
    </source>
</evidence>
<organism evidence="5 6">
    <name type="scientific">Klebsiella phage vB_KpnS-Carvaje</name>
    <dbReference type="NCBI Taxonomy" id="2900314"/>
    <lineage>
        <taxon>Viruses</taxon>
        <taxon>Duplodnaviria</taxon>
        <taxon>Heunggongvirae</taxon>
        <taxon>Uroviricota</taxon>
        <taxon>Caudoviricetes</taxon>
        <taxon>Carvajevirus</taxon>
        <taxon>Carvajevirus carvaje</taxon>
    </lineage>
</organism>
<evidence type="ECO:0000256" key="3">
    <source>
        <dbReference type="ARBA" id="ARBA00022679"/>
    </source>
</evidence>
<dbReference type="PANTHER" id="PTHR13370">
    <property type="entry name" value="RNA METHYLASE-RELATED"/>
    <property type="match status" value="1"/>
</dbReference>
<sequence length="259" mass="28982">MVDVKLFNQDCLFMMNFITEKSIDLILTDPPYGTTACKWDSIIDLDLMWSNLNRIITDKGAIVLTATQPFASILVNSNIKMFKYDWVWNKSKRTDFVRAKLKPMGGHESVLVFSKGSVANGASSMMNYYPQGLKRINKVAKNGGGGSGFLGRNGENLGPNNKLHEPTYIQEFTGYPCTQLNIQSENKTVHPTQKPVELMEYLILTYTKEGDTVLDFTMGSGTTGVAAVKTNRNFIGIELDKEYFEIANKRINLASMGIY</sequence>
<keyword evidence="2 5" id="KW-0489">Methyltransferase</keyword>
<dbReference type="Proteomes" id="UP000829649">
    <property type="component" value="Segment"/>
</dbReference>
<evidence type="ECO:0000259" key="4">
    <source>
        <dbReference type="Pfam" id="PF01555"/>
    </source>
</evidence>
<dbReference type="GO" id="GO:0009007">
    <property type="term" value="F:site-specific DNA-methyltransferase (adenine-specific) activity"/>
    <property type="evidence" value="ECO:0007669"/>
    <property type="project" value="UniProtKB-EC"/>
</dbReference>
<dbReference type="PRINTS" id="PR00508">
    <property type="entry name" value="S21N4MTFRASE"/>
</dbReference>
<dbReference type="InterPro" id="IPR002941">
    <property type="entry name" value="DNA_methylase_N4/N6"/>
</dbReference>
<dbReference type="PANTHER" id="PTHR13370:SF3">
    <property type="entry name" value="TRNA (GUANINE(10)-N2)-METHYLTRANSFERASE HOMOLOG"/>
    <property type="match status" value="1"/>
</dbReference>
<dbReference type="Gene3D" id="3.40.50.150">
    <property type="entry name" value="Vaccinia Virus protein VP39"/>
    <property type="match status" value="1"/>
</dbReference>
<dbReference type="EMBL" id="OL604152">
    <property type="protein sequence ID" value="UJQ44026.1"/>
    <property type="molecule type" value="Genomic_DNA"/>
</dbReference>
<comment type="similarity">
    <text evidence="1">Belongs to the N(4)/N(6)-methyltransferase family.</text>
</comment>
<keyword evidence="3 5" id="KW-0808">Transferase</keyword>
<dbReference type="Pfam" id="PF01555">
    <property type="entry name" value="N6_N4_Mtase"/>
    <property type="match status" value="1"/>
</dbReference>